<dbReference type="EMBL" id="RCZG01000004">
    <property type="protein sequence ID" value="TPG34560.1"/>
    <property type="molecule type" value="Genomic_DNA"/>
</dbReference>
<dbReference type="InterPro" id="IPR001845">
    <property type="entry name" value="HTH_ArsR_DNA-bd_dom"/>
</dbReference>
<evidence type="ECO:0000256" key="2">
    <source>
        <dbReference type="ARBA" id="ARBA00023125"/>
    </source>
</evidence>
<dbReference type="OrthoDB" id="3630048at2"/>
<keyword evidence="1" id="KW-0805">Transcription regulation</keyword>
<accession>A0A502EDM2</accession>
<dbReference type="Proteomes" id="UP000320095">
    <property type="component" value="Unassembled WGS sequence"/>
</dbReference>
<name>A0A502EDM2_9MYCO</name>
<protein>
    <submittedName>
        <fullName evidence="5">ArsR family transcriptional regulator</fullName>
    </submittedName>
</protein>
<dbReference type="GO" id="GO:0003677">
    <property type="term" value="F:DNA binding"/>
    <property type="evidence" value="ECO:0007669"/>
    <property type="project" value="UniProtKB-KW"/>
</dbReference>
<evidence type="ECO:0000256" key="1">
    <source>
        <dbReference type="ARBA" id="ARBA00023015"/>
    </source>
</evidence>
<dbReference type="SMART" id="SM00418">
    <property type="entry name" value="HTH_ARSR"/>
    <property type="match status" value="1"/>
</dbReference>
<evidence type="ECO:0000313" key="6">
    <source>
        <dbReference type="Proteomes" id="UP000320095"/>
    </source>
</evidence>
<reference evidence="5 6" key="1">
    <citation type="journal article" date="2019" name="Environ. Microbiol.">
        <title>Species interactions and distinct microbial communities in high Arctic permafrost affected cryosols are associated with the CH4 and CO2 gas fluxes.</title>
        <authorList>
            <person name="Altshuler I."/>
            <person name="Hamel J."/>
            <person name="Turney S."/>
            <person name="Magnuson E."/>
            <person name="Levesque R."/>
            <person name="Greer C."/>
            <person name="Whyte L.G."/>
        </authorList>
    </citation>
    <scope>NUCLEOTIDE SEQUENCE [LARGE SCALE GENOMIC DNA]</scope>
    <source>
        <strain evidence="5 6">S5.20</strain>
    </source>
</reference>
<dbReference type="Gene3D" id="1.10.10.10">
    <property type="entry name" value="Winged helix-like DNA-binding domain superfamily/Winged helix DNA-binding domain"/>
    <property type="match status" value="1"/>
</dbReference>
<organism evidence="5 6">
    <name type="scientific">Mycolicibacterium hodleri</name>
    <dbReference type="NCBI Taxonomy" id="49897"/>
    <lineage>
        <taxon>Bacteria</taxon>
        <taxon>Bacillati</taxon>
        <taxon>Actinomycetota</taxon>
        <taxon>Actinomycetes</taxon>
        <taxon>Mycobacteriales</taxon>
        <taxon>Mycobacteriaceae</taxon>
        <taxon>Mycolicibacterium</taxon>
    </lineage>
</organism>
<dbReference type="InterPro" id="IPR036388">
    <property type="entry name" value="WH-like_DNA-bd_sf"/>
</dbReference>
<sequence>MTDAAKVPAVLSVLADETRWRILSEIGSADLSASALAAMLPVSRQAIARHLVVLNDAGLAESVRAGREIRYRAVGGRLSSLAVELDAIGRSWERRLAAIKRIAEQSQG</sequence>
<dbReference type="CDD" id="cd00090">
    <property type="entry name" value="HTH_ARSR"/>
    <property type="match status" value="1"/>
</dbReference>
<proteinExistence type="predicted"/>
<dbReference type="NCBIfam" id="NF033788">
    <property type="entry name" value="HTH_metalloreg"/>
    <property type="match status" value="1"/>
</dbReference>
<dbReference type="PANTHER" id="PTHR43132">
    <property type="entry name" value="ARSENICAL RESISTANCE OPERON REPRESSOR ARSR-RELATED"/>
    <property type="match status" value="1"/>
</dbReference>
<dbReference type="RefSeq" id="WP_140691480.1">
    <property type="nucleotide sequence ID" value="NZ_RCZG01000004.1"/>
</dbReference>
<keyword evidence="6" id="KW-1185">Reference proteome</keyword>
<dbReference type="SUPFAM" id="SSF46785">
    <property type="entry name" value="Winged helix' DNA-binding domain"/>
    <property type="match status" value="1"/>
</dbReference>
<dbReference type="InterPro" id="IPR036390">
    <property type="entry name" value="WH_DNA-bd_sf"/>
</dbReference>
<dbReference type="PANTHER" id="PTHR43132:SF6">
    <property type="entry name" value="HTH-TYPE TRANSCRIPTIONAL REPRESSOR CZRA"/>
    <property type="match status" value="1"/>
</dbReference>
<dbReference type="InterPro" id="IPR051011">
    <property type="entry name" value="Metal_resp_trans_reg"/>
</dbReference>
<evidence type="ECO:0000259" key="4">
    <source>
        <dbReference type="PROSITE" id="PS50987"/>
    </source>
</evidence>
<dbReference type="PROSITE" id="PS50987">
    <property type="entry name" value="HTH_ARSR_2"/>
    <property type="match status" value="1"/>
</dbReference>
<gene>
    <name evidence="5" type="ORF">EAH80_13615</name>
</gene>
<evidence type="ECO:0000313" key="5">
    <source>
        <dbReference type="EMBL" id="TPG34560.1"/>
    </source>
</evidence>
<comment type="caution">
    <text evidence="5">The sequence shown here is derived from an EMBL/GenBank/DDBJ whole genome shotgun (WGS) entry which is preliminary data.</text>
</comment>
<keyword evidence="3" id="KW-0804">Transcription</keyword>
<feature type="domain" description="HTH arsR-type" evidence="4">
    <location>
        <begin position="1"/>
        <end position="93"/>
    </location>
</feature>
<dbReference type="Pfam" id="PF12840">
    <property type="entry name" value="HTH_20"/>
    <property type="match status" value="1"/>
</dbReference>
<dbReference type="GO" id="GO:0003700">
    <property type="term" value="F:DNA-binding transcription factor activity"/>
    <property type="evidence" value="ECO:0007669"/>
    <property type="project" value="InterPro"/>
</dbReference>
<dbReference type="PRINTS" id="PR00778">
    <property type="entry name" value="HTHARSR"/>
</dbReference>
<dbReference type="InterPro" id="IPR011991">
    <property type="entry name" value="ArsR-like_HTH"/>
</dbReference>
<keyword evidence="2" id="KW-0238">DNA-binding</keyword>
<dbReference type="AlphaFoldDB" id="A0A502EDM2"/>
<evidence type="ECO:0000256" key="3">
    <source>
        <dbReference type="ARBA" id="ARBA00023163"/>
    </source>
</evidence>